<dbReference type="Proteomes" id="UP000663848">
    <property type="component" value="Unassembled WGS sequence"/>
</dbReference>
<organism evidence="3 4">
    <name type="scientific">Rotaria socialis</name>
    <dbReference type="NCBI Taxonomy" id="392032"/>
    <lineage>
        <taxon>Eukaryota</taxon>
        <taxon>Metazoa</taxon>
        <taxon>Spiralia</taxon>
        <taxon>Gnathifera</taxon>
        <taxon>Rotifera</taxon>
        <taxon>Eurotatoria</taxon>
        <taxon>Bdelloidea</taxon>
        <taxon>Philodinida</taxon>
        <taxon>Philodinidae</taxon>
        <taxon>Rotaria</taxon>
    </lineage>
</organism>
<evidence type="ECO:0000313" key="4">
    <source>
        <dbReference type="Proteomes" id="UP000663848"/>
    </source>
</evidence>
<comment type="caution">
    <text evidence="3">The sequence shown here is derived from an EMBL/GenBank/DDBJ whole genome shotgun (WGS) entry which is preliminary data.</text>
</comment>
<gene>
    <name evidence="2" type="ORF">GRG538_LOCUS1620</name>
    <name evidence="3" type="ORF">QYT958_LOCUS14550</name>
</gene>
<dbReference type="AlphaFoldDB" id="A0A821F9Y1"/>
<name>A0A821F9Y1_9BILA</name>
<reference evidence="3" key="1">
    <citation type="submission" date="2021-02" db="EMBL/GenBank/DDBJ databases">
        <authorList>
            <person name="Nowell W R."/>
        </authorList>
    </citation>
    <scope>NUCLEOTIDE SEQUENCE</scope>
</reference>
<evidence type="ECO:0000256" key="1">
    <source>
        <dbReference type="SAM" id="MobiDB-lite"/>
    </source>
</evidence>
<dbReference type="EMBL" id="CAJOBR010001950">
    <property type="protein sequence ID" value="CAF4647109.1"/>
    <property type="molecule type" value="Genomic_DNA"/>
</dbReference>
<evidence type="ECO:0000313" key="2">
    <source>
        <dbReference type="EMBL" id="CAF3312470.1"/>
    </source>
</evidence>
<proteinExistence type="predicted"/>
<accession>A0A821F9Y1</accession>
<sequence>MLSSVVYSIELPYLGAILLGKSPLNFMSFQKPLRELYMTYFQERIHDERRIIISDCDLLIFEHDSTVKRKRSLIYSNFESIVDIQLLKLSFMISNTDYPQHKSVQAAFLPIGYEHQQRFHSLYTKINKSQYNILSRSTSCHPPLLLFVIRKPDLGSSSSLLDCHVFDLHRESTAFDLCCMMRKLIIQRTMSPTLSIKTTLIHTNDNNNEITKENRTKYLQRNRPMSTMEHRHIDNQSKKYKQNNHLPANVNSNDVAYLTTNCPRNLFSSSPLPINNVQHPLLFHDTSKVLSMNKDIHCMSSPCSTLKQRHFIKASSQIQDESDEIVNDLLNIVASEQIKNQISIKRQASFDRTSNSDGSTMNKKRYFHNKKRLTKSITAINNVPNQQKLNSMVDGQLFRPQILLNPYGDIGNYVPKFLRENITMRSSDSNENIFFRSPNGQLINGFIKLDFLPAKQNHEYNHINNNNNNNNNNHYESTPCLDQDQNIYSLVQQLQNNQTKASINIHQINTNVSNKKLKSTDDDHRVPCILKSREDIINDTKVYPSTSNSNFHSLSSKFNISASKSKPKRVASFSIGDTELPIDYRQYLRHTDQGAYLYGEEQRQQQQQQSLEHSLGYFP</sequence>
<dbReference type="Proteomes" id="UP000663872">
    <property type="component" value="Unassembled WGS sequence"/>
</dbReference>
<evidence type="ECO:0000313" key="3">
    <source>
        <dbReference type="EMBL" id="CAF4647109.1"/>
    </source>
</evidence>
<feature type="region of interest" description="Disordered" evidence="1">
    <location>
        <begin position="600"/>
        <end position="619"/>
    </location>
</feature>
<dbReference type="EMBL" id="CAJNYT010000042">
    <property type="protein sequence ID" value="CAF3312470.1"/>
    <property type="molecule type" value="Genomic_DNA"/>
</dbReference>
<protein>
    <submittedName>
        <fullName evidence="3">Uncharacterized protein</fullName>
    </submittedName>
</protein>